<sequence length="249" mass="27835">MGACGSKDSGDTTNNVRKPQSQPRQAVKSSSTNITQNNEKNNIRSNTDSSNDKSNGNGNVTTIKNDKDDNTLDNSIRTDSIITSNTNNKSQPTKLNDENSNLPRTSTTLTTQSNKSIPTNPQTFDNEINNNNNNNSVTTTNNTSNSKQEVKMLLLGSGESGKSTILKQIKILYLDGFTKRELYDYKPFVYKNILDCSESIIKALRENNLEDKLTNLTKEDTEEILNFEILQIIFSIILIELLIQIIYQV</sequence>
<evidence type="ECO:0000313" key="2">
    <source>
        <dbReference type="Proteomes" id="UP001165101"/>
    </source>
</evidence>
<comment type="caution">
    <text evidence="1">The sequence shown here is derived from an EMBL/GenBank/DDBJ whole genome shotgun (WGS) entry which is preliminary data.</text>
</comment>
<proteinExistence type="predicted"/>
<reference evidence="1" key="1">
    <citation type="submission" date="2023-04" db="EMBL/GenBank/DDBJ databases">
        <title>Candida boidinii NBRC 1967.</title>
        <authorList>
            <person name="Ichikawa N."/>
            <person name="Sato H."/>
            <person name="Tonouchi N."/>
        </authorList>
    </citation>
    <scope>NUCLEOTIDE SEQUENCE</scope>
    <source>
        <strain evidence="1">NBRC 1967</strain>
    </source>
</reference>
<dbReference type="EMBL" id="BSXV01000430">
    <property type="protein sequence ID" value="GME89067.1"/>
    <property type="molecule type" value="Genomic_DNA"/>
</dbReference>
<organism evidence="1 2">
    <name type="scientific">Candida boidinii</name>
    <name type="common">Yeast</name>
    <dbReference type="NCBI Taxonomy" id="5477"/>
    <lineage>
        <taxon>Eukaryota</taxon>
        <taxon>Fungi</taxon>
        <taxon>Dikarya</taxon>
        <taxon>Ascomycota</taxon>
        <taxon>Saccharomycotina</taxon>
        <taxon>Pichiomycetes</taxon>
        <taxon>Pichiales</taxon>
        <taxon>Pichiaceae</taxon>
        <taxon>Ogataea</taxon>
        <taxon>Ogataea/Candida clade</taxon>
    </lineage>
</organism>
<evidence type="ECO:0000313" key="1">
    <source>
        <dbReference type="EMBL" id="GME89067.1"/>
    </source>
</evidence>
<gene>
    <name evidence="1" type="ORF">Cboi01_000124300</name>
</gene>
<name>A0ACB5TIP7_CANBO</name>
<protein>
    <submittedName>
        <fullName evidence="1">Unnamed protein product</fullName>
    </submittedName>
</protein>
<dbReference type="Proteomes" id="UP001165101">
    <property type="component" value="Unassembled WGS sequence"/>
</dbReference>
<keyword evidence="2" id="KW-1185">Reference proteome</keyword>
<accession>A0ACB5TIP7</accession>